<evidence type="ECO:0000313" key="6">
    <source>
        <dbReference type="Proteomes" id="UP000503820"/>
    </source>
</evidence>
<dbReference type="Proteomes" id="UP000503820">
    <property type="component" value="Unassembled WGS sequence"/>
</dbReference>
<keyword evidence="3 5" id="KW-0067">ATP-binding</keyword>
<keyword evidence="1" id="KW-0813">Transport</keyword>
<evidence type="ECO:0000256" key="1">
    <source>
        <dbReference type="ARBA" id="ARBA00022448"/>
    </source>
</evidence>
<gene>
    <name evidence="5" type="ORF">DSM19430T_31990</name>
</gene>
<organism evidence="5 6">
    <name type="scientific">Desulfovibrio psychrotolerans</name>
    <dbReference type="NCBI Taxonomy" id="415242"/>
    <lineage>
        <taxon>Bacteria</taxon>
        <taxon>Pseudomonadati</taxon>
        <taxon>Thermodesulfobacteriota</taxon>
        <taxon>Desulfovibrionia</taxon>
        <taxon>Desulfovibrionales</taxon>
        <taxon>Desulfovibrionaceae</taxon>
        <taxon>Desulfovibrio</taxon>
    </lineage>
</organism>
<keyword evidence="6" id="KW-1185">Reference proteome</keyword>
<dbReference type="Gene3D" id="3.40.50.300">
    <property type="entry name" value="P-loop containing nucleotide triphosphate hydrolases"/>
    <property type="match status" value="1"/>
</dbReference>
<dbReference type="InterPro" id="IPR027417">
    <property type="entry name" value="P-loop_NTPase"/>
</dbReference>
<evidence type="ECO:0000259" key="4">
    <source>
        <dbReference type="PROSITE" id="PS50893"/>
    </source>
</evidence>
<dbReference type="CDD" id="cd03261">
    <property type="entry name" value="ABC_Org_Solvent_Resistant"/>
    <property type="match status" value="1"/>
</dbReference>
<dbReference type="SMART" id="SM00382">
    <property type="entry name" value="AAA"/>
    <property type="match status" value="1"/>
</dbReference>
<dbReference type="GO" id="GO:0016887">
    <property type="term" value="F:ATP hydrolysis activity"/>
    <property type="evidence" value="ECO:0007669"/>
    <property type="project" value="InterPro"/>
</dbReference>
<protein>
    <submittedName>
        <fullName evidence="5">ABC transporter ATP-binding protein</fullName>
    </submittedName>
</protein>
<dbReference type="RefSeq" id="WP_174411130.1">
    <property type="nucleotide sequence ID" value="NZ_BLVP01000043.1"/>
</dbReference>
<keyword evidence="2" id="KW-0547">Nucleotide-binding</keyword>
<dbReference type="InterPro" id="IPR003593">
    <property type="entry name" value="AAA+_ATPase"/>
</dbReference>
<sequence length="259" mass="28361">MYGRHRAPTISTQNLAVGYPGNVTLRNANITLPGGKVSVILGGSGCGKSTLLRHILGLATPSAGKIFIEDEDLFAMNEERFYRHRREMGVLFQNGALLGSLTLGENVSLPLLEHTDLDEETVRTMVRLKLSLVGLDNYADYHPSQLSGGMRKRGGLARALVMDPKVLLCDEPSAGLDPITAAEVDQLILDLHDALGMTIVVVTHDLDSLFAIADHVVVLHGGMVLFEGGIEELRATDDLYIRQFLNRKPNIRQAPEWLE</sequence>
<evidence type="ECO:0000256" key="3">
    <source>
        <dbReference type="ARBA" id="ARBA00022840"/>
    </source>
</evidence>
<reference evidence="5 6" key="1">
    <citation type="submission" date="2020-05" db="EMBL/GenBank/DDBJ databases">
        <title>Draft genome sequence of Desulfovibrio psychrotolerans JS1T.</title>
        <authorList>
            <person name="Ueno A."/>
            <person name="Tamazawa S."/>
            <person name="Tamamura S."/>
            <person name="Murakami T."/>
            <person name="Kiyama T."/>
            <person name="Inomata H."/>
            <person name="Amano Y."/>
            <person name="Miyakawa K."/>
            <person name="Tamaki H."/>
            <person name="Naganuma T."/>
            <person name="Kaneko K."/>
        </authorList>
    </citation>
    <scope>NUCLEOTIDE SEQUENCE [LARGE SCALE GENOMIC DNA]</scope>
    <source>
        <strain evidence="5 6">JS1</strain>
    </source>
</reference>
<accession>A0A7J0BZ91</accession>
<dbReference type="InterPro" id="IPR003439">
    <property type="entry name" value="ABC_transporter-like_ATP-bd"/>
</dbReference>
<feature type="domain" description="ABC transporter" evidence="4">
    <location>
        <begin position="10"/>
        <end position="246"/>
    </location>
</feature>
<dbReference type="SUPFAM" id="SSF52540">
    <property type="entry name" value="P-loop containing nucleoside triphosphate hydrolases"/>
    <property type="match status" value="1"/>
</dbReference>
<evidence type="ECO:0000313" key="5">
    <source>
        <dbReference type="EMBL" id="GFM38515.1"/>
    </source>
</evidence>
<dbReference type="Pfam" id="PF00005">
    <property type="entry name" value="ABC_tran"/>
    <property type="match status" value="1"/>
</dbReference>
<dbReference type="EMBL" id="BLVP01000043">
    <property type="protein sequence ID" value="GFM38515.1"/>
    <property type="molecule type" value="Genomic_DNA"/>
</dbReference>
<dbReference type="PANTHER" id="PTHR43023">
    <property type="entry name" value="PROTEIN TRIGALACTOSYLDIACYLGLYCEROL 3, CHLOROPLASTIC"/>
    <property type="match status" value="1"/>
</dbReference>
<dbReference type="GO" id="GO:0005524">
    <property type="term" value="F:ATP binding"/>
    <property type="evidence" value="ECO:0007669"/>
    <property type="project" value="UniProtKB-KW"/>
</dbReference>
<comment type="caution">
    <text evidence="5">The sequence shown here is derived from an EMBL/GenBank/DDBJ whole genome shotgun (WGS) entry which is preliminary data.</text>
</comment>
<dbReference type="AlphaFoldDB" id="A0A7J0BZ91"/>
<name>A0A7J0BZ91_9BACT</name>
<dbReference type="PANTHER" id="PTHR43023:SF3">
    <property type="entry name" value="PROTEIN TRIGALACTOSYLDIACYLGLYCEROL 3, CHLOROPLASTIC"/>
    <property type="match status" value="1"/>
</dbReference>
<dbReference type="PROSITE" id="PS50893">
    <property type="entry name" value="ABC_TRANSPORTER_2"/>
    <property type="match status" value="1"/>
</dbReference>
<proteinExistence type="predicted"/>
<evidence type="ECO:0000256" key="2">
    <source>
        <dbReference type="ARBA" id="ARBA00022741"/>
    </source>
</evidence>